<comment type="similarity">
    <text evidence="1 5">Belongs to the adaptor complexes medium subunit family. Delta-COP subfamily.</text>
</comment>
<comment type="subcellular location">
    <subcellularLocation>
        <location evidence="5 6">Cytoplasm</location>
    </subcellularLocation>
    <subcellularLocation>
        <location evidence="5 6">Cytoplasmic vesicle</location>
        <location evidence="5 6">COPI-coated vesicle membrane</location>
        <topology evidence="5 6">Peripheral membrane protein</topology>
        <orientation evidence="5 6">Cytoplasmic side</orientation>
    </subcellularLocation>
    <subcellularLocation>
        <location evidence="5 6">Golgi apparatus membrane</location>
        <topology evidence="5 6">Peripheral membrane protein</topology>
        <orientation evidence="5 6">Cytoplasmic side</orientation>
    </subcellularLocation>
</comment>
<dbReference type="InterPro" id="IPR027059">
    <property type="entry name" value="Coatomer_dsu"/>
</dbReference>
<evidence type="ECO:0000256" key="4">
    <source>
        <dbReference type="ARBA" id="ARBA00022927"/>
    </source>
</evidence>
<keyword evidence="5" id="KW-0931">ER-Golgi transport</keyword>
<dbReference type="EMBL" id="JAQIZT010000001">
    <property type="protein sequence ID" value="KAJ7013351.1"/>
    <property type="molecule type" value="Genomic_DNA"/>
</dbReference>
<dbReference type="GO" id="GO:0006890">
    <property type="term" value="P:retrograde vesicle-mediated transport, Golgi to endoplasmic reticulum"/>
    <property type="evidence" value="ECO:0007669"/>
    <property type="project" value="UniProtKB-UniRule"/>
</dbReference>
<evidence type="ECO:0000256" key="2">
    <source>
        <dbReference type="ARBA" id="ARBA00022448"/>
    </source>
</evidence>
<dbReference type="GO" id="GO:0000139">
    <property type="term" value="C:Golgi membrane"/>
    <property type="evidence" value="ECO:0007669"/>
    <property type="project" value="UniProtKB-SubCell"/>
</dbReference>
<keyword evidence="5" id="KW-0968">Cytoplasmic vesicle</keyword>
<dbReference type="GO" id="GO:0051645">
    <property type="term" value="P:Golgi localization"/>
    <property type="evidence" value="ECO:0007669"/>
    <property type="project" value="TreeGrafter"/>
</dbReference>
<dbReference type="AlphaFoldDB" id="A0AAD6RQP0"/>
<evidence type="ECO:0000256" key="7">
    <source>
        <dbReference type="SAM" id="MobiDB-lite"/>
    </source>
</evidence>
<evidence type="ECO:0000256" key="1">
    <source>
        <dbReference type="ARBA" id="ARBA00010516"/>
    </source>
</evidence>
<comment type="function">
    <text evidence="5">The coatomer is a cytosolic protein complex that binds to dilysine motifs and reversibly associates with Golgi non-clathrin-coated vesicles, which further mediate biosynthetic protein transport from the ER, via the Golgi up to the trans Golgi network. Coatomer complex is required for budding from Golgi membranes, and is essential for the retrograde Golgi-to-ER transport of dilysine-tagged proteins.</text>
</comment>
<evidence type="ECO:0000256" key="6">
    <source>
        <dbReference type="RuleBase" id="RU366052"/>
    </source>
</evidence>
<comment type="subunit">
    <text evidence="5">Oligomeric complex that consists of at least the alpha, beta, beta', gamma, delta, epsilon and zeta subunits.</text>
</comment>
<dbReference type="GO" id="GO:0006888">
    <property type="term" value="P:endoplasmic reticulum to Golgi vesicle-mediated transport"/>
    <property type="evidence" value="ECO:0007669"/>
    <property type="project" value="TreeGrafter"/>
</dbReference>
<keyword evidence="5" id="KW-0472">Membrane</keyword>
<sequence>MLISPGRQPSSATALPEGLGMRHGKTQRKNQFLESLKAEDEMIVEDMQPSMLAQYTSTAQKLTDPVTLIAEKKLNVTLKRDAWWNE</sequence>
<keyword evidence="5" id="KW-0333">Golgi apparatus</keyword>
<dbReference type="GO" id="GO:0030126">
    <property type="term" value="C:COPI vesicle coat"/>
    <property type="evidence" value="ECO:0007669"/>
    <property type="project" value="UniProtKB-UniRule"/>
</dbReference>
<organism evidence="8 9">
    <name type="scientific">Populus alba x Populus x berolinensis</name>
    <dbReference type="NCBI Taxonomy" id="444605"/>
    <lineage>
        <taxon>Eukaryota</taxon>
        <taxon>Viridiplantae</taxon>
        <taxon>Streptophyta</taxon>
        <taxon>Embryophyta</taxon>
        <taxon>Tracheophyta</taxon>
        <taxon>Spermatophyta</taxon>
        <taxon>Magnoliopsida</taxon>
        <taxon>eudicotyledons</taxon>
        <taxon>Gunneridae</taxon>
        <taxon>Pentapetalae</taxon>
        <taxon>rosids</taxon>
        <taxon>fabids</taxon>
        <taxon>Malpighiales</taxon>
        <taxon>Salicaceae</taxon>
        <taxon>Saliceae</taxon>
        <taxon>Populus</taxon>
    </lineage>
</organism>
<evidence type="ECO:0000313" key="8">
    <source>
        <dbReference type="EMBL" id="KAJ7013351.1"/>
    </source>
</evidence>
<evidence type="ECO:0000256" key="5">
    <source>
        <dbReference type="RuleBase" id="RU364018"/>
    </source>
</evidence>
<keyword evidence="9" id="KW-1185">Reference proteome</keyword>
<keyword evidence="3 5" id="KW-0963">Cytoplasm</keyword>
<keyword evidence="4 5" id="KW-0653">Protein transport</keyword>
<comment type="caution">
    <text evidence="8">The sequence shown here is derived from an EMBL/GenBank/DDBJ whole genome shotgun (WGS) entry which is preliminary data.</text>
</comment>
<reference evidence="8 9" key="1">
    <citation type="journal article" date="2023" name="Mol. Ecol. Resour.">
        <title>Chromosome-level genome assembly of a triploid poplar Populus alba 'Berolinensis'.</title>
        <authorList>
            <person name="Chen S."/>
            <person name="Yu Y."/>
            <person name="Wang X."/>
            <person name="Wang S."/>
            <person name="Zhang T."/>
            <person name="Zhou Y."/>
            <person name="He R."/>
            <person name="Meng N."/>
            <person name="Wang Y."/>
            <person name="Liu W."/>
            <person name="Liu Z."/>
            <person name="Liu J."/>
            <person name="Guo Q."/>
            <person name="Huang H."/>
            <person name="Sederoff R.R."/>
            <person name="Wang G."/>
            <person name="Qu G."/>
            <person name="Chen S."/>
        </authorList>
    </citation>
    <scope>NUCLEOTIDE SEQUENCE [LARGE SCALE GENOMIC DNA]</scope>
    <source>
        <strain evidence="8">SC-2020</strain>
    </source>
</reference>
<accession>A0AAD6RQP0</accession>
<evidence type="ECO:0000256" key="3">
    <source>
        <dbReference type="ARBA" id="ARBA00022490"/>
    </source>
</evidence>
<feature type="region of interest" description="Disordered" evidence="7">
    <location>
        <begin position="1"/>
        <end position="28"/>
    </location>
</feature>
<proteinExistence type="inferred from homology"/>
<evidence type="ECO:0000313" key="9">
    <source>
        <dbReference type="Proteomes" id="UP001164929"/>
    </source>
</evidence>
<dbReference type="GO" id="GO:0015031">
    <property type="term" value="P:protein transport"/>
    <property type="evidence" value="ECO:0007669"/>
    <property type="project" value="UniProtKB-KW"/>
</dbReference>
<keyword evidence="2 5" id="KW-0813">Transport</keyword>
<gene>
    <name evidence="8" type="ORF">NC653_003134</name>
</gene>
<protein>
    <recommendedName>
        <fullName evidence="5">Coatomer subunit delta</fullName>
    </recommendedName>
</protein>
<dbReference type="Proteomes" id="UP001164929">
    <property type="component" value="Chromosome 1"/>
</dbReference>
<dbReference type="PANTHER" id="PTHR10121:SF0">
    <property type="entry name" value="COATOMER SUBUNIT DELTA"/>
    <property type="match status" value="1"/>
</dbReference>
<name>A0AAD6RQP0_9ROSI</name>
<dbReference type="PANTHER" id="PTHR10121">
    <property type="entry name" value="COATOMER SUBUNIT DELTA"/>
    <property type="match status" value="1"/>
</dbReference>